<dbReference type="Pfam" id="PF01597">
    <property type="entry name" value="GCV_H"/>
    <property type="match status" value="1"/>
</dbReference>
<dbReference type="CDD" id="cd06848">
    <property type="entry name" value="GCS_H"/>
    <property type="match status" value="1"/>
</dbReference>
<dbReference type="RefSeq" id="WP_267767136.1">
    <property type="nucleotide sequence ID" value="NZ_JAPNKE010000002.1"/>
</dbReference>
<feature type="modified residue" description="N6-lipoyllysine" evidence="3 4">
    <location>
        <position position="69"/>
    </location>
</feature>
<name>A0A9X3IUS2_9BACT</name>
<evidence type="ECO:0000256" key="4">
    <source>
        <dbReference type="PIRSR" id="PIRSR617453-50"/>
    </source>
</evidence>
<dbReference type="AlphaFoldDB" id="A0A9X3IUS2"/>
<dbReference type="GO" id="GO:0005960">
    <property type="term" value="C:glycine cleavage complex"/>
    <property type="evidence" value="ECO:0007669"/>
    <property type="project" value="InterPro"/>
</dbReference>
<dbReference type="PANTHER" id="PTHR11715">
    <property type="entry name" value="GLYCINE CLEAVAGE SYSTEM H PROTEIN"/>
    <property type="match status" value="1"/>
</dbReference>
<comment type="cofactor">
    <cofactor evidence="3">
        <name>(R)-lipoate</name>
        <dbReference type="ChEBI" id="CHEBI:83088"/>
    </cofactor>
    <text evidence="3">Binds 1 lipoyl cofactor covalently.</text>
</comment>
<evidence type="ECO:0000313" key="6">
    <source>
        <dbReference type="EMBL" id="MCY1005457.1"/>
    </source>
</evidence>
<dbReference type="InterPro" id="IPR033753">
    <property type="entry name" value="GCV_H/Fam206"/>
</dbReference>
<evidence type="ECO:0000259" key="5">
    <source>
        <dbReference type="PROSITE" id="PS50968"/>
    </source>
</evidence>
<keyword evidence="2 3" id="KW-0450">Lipoyl</keyword>
<keyword evidence="7" id="KW-1185">Reference proteome</keyword>
<dbReference type="GO" id="GO:0005829">
    <property type="term" value="C:cytosol"/>
    <property type="evidence" value="ECO:0007669"/>
    <property type="project" value="TreeGrafter"/>
</dbReference>
<dbReference type="HAMAP" id="MF_00272">
    <property type="entry name" value="GcvH"/>
    <property type="match status" value="1"/>
</dbReference>
<dbReference type="NCBIfam" id="TIGR00527">
    <property type="entry name" value="gcvH"/>
    <property type="match status" value="1"/>
</dbReference>
<comment type="caution">
    <text evidence="6">The sequence shown here is derived from an EMBL/GenBank/DDBJ whole genome shotgun (WGS) entry which is preliminary data.</text>
</comment>
<comment type="function">
    <text evidence="3">The glycine cleavage system catalyzes the degradation of glycine. The H protein shuttles the methylamine group of glycine from the P protein to the T protein.</text>
</comment>
<comment type="subunit">
    <text evidence="3">The glycine cleavage system is composed of four proteins: P, T, L and H.</text>
</comment>
<protein>
    <recommendedName>
        <fullName evidence="3">Glycine cleavage system H protein</fullName>
    </recommendedName>
</protein>
<dbReference type="GO" id="GO:0019464">
    <property type="term" value="P:glycine decarboxylation via glycine cleavage system"/>
    <property type="evidence" value="ECO:0007669"/>
    <property type="project" value="UniProtKB-UniRule"/>
</dbReference>
<sequence>MPGYSMSDYPTDLRYTKDHIWVRVTGARWRVGLTSFFAAQLSDVVFVKLPETGKAFATGDAFGLVESVKTVQDLFMPASGTTVALNEDVCDEPELVNTDPYGDGWFVEITPRDASELNSLMDARAYEAYVKSEE</sequence>
<dbReference type="InterPro" id="IPR017453">
    <property type="entry name" value="GCV_H_sub"/>
</dbReference>
<evidence type="ECO:0000313" key="7">
    <source>
        <dbReference type="Proteomes" id="UP001150924"/>
    </source>
</evidence>
<evidence type="ECO:0000256" key="2">
    <source>
        <dbReference type="ARBA" id="ARBA00022823"/>
    </source>
</evidence>
<feature type="domain" description="Lipoyl-binding" evidence="5">
    <location>
        <begin position="28"/>
        <end position="110"/>
    </location>
</feature>
<reference evidence="6" key="1">
    <citation type="submission" date="2022-11" db="EMBL/GenBank/DDBJ databases">
        <title>Minimal conservation of predation-associated metabolite biosynthetic gene clusters underscores biosynthetic potential of Myxococcota including descriptions for ten novel species: Archangium lansinium sp. nov., Myxococcus landrumus sp. nov., Nannocystis bai.</title>
        <authorList>
            <person name="Ahearne A."/>
            <person name="Stevens C."/>
            <person name="Phillips K."/>
        </authorList>
    </citation>
    <scope>NUCLEOTIDE SEQUENCE</scope>
    <source>
        <strain evidence="6">Na p29</strain>
    </source>
</reference>
<dbReference type="PROSITE" id="PS50968">
    <property type="entry name" value="BIOTINYL_LIPOYL"/>
    <property type="match status" value="1"/>
</dbReference>
<dbReference type="GO" id="GO:0009249">
    <property type="term" value="P:protein lipoylation"/>
    <property type="evidence" value="ECO:0007669"/>
    <property type="project" value="TreeGrafter"/>
</dbReference>
<proteinExistence type="inferred from homology"/>
<dbReference type="InterPro" id="IPR002930">
    <property type="entry name" value="GCV_H"/>
</dbReference>
<dbReference type="SUPFAM" id="SSF51230">
    <property type="entry name" value="Single hybrid motif"/>
    <property type="match status" value="1"/>
</dbReference>
<comment type="similarity">
    <text evidence="1 3">Belongs to the GcvH family.</text>
</comment>
<dbReference type="Gene3D" id="2.40.50.100">
    <property type="match status" value="1"/>
</dbReference>
<dbReference type="Proteomes" id="UP001150924">
    <property type="component" value="Unassembled WGS sequence"/>
</dbReference>
<dbReference type="EMBL" id="JAPNKE010000002">
    <property type="protein sequence ID" value="MCY1005457.1"/>
    <property type="molecule type" value="Genomic_DNA"/>
</dbReference>
<dbReference type="NCBIfam" id="NF002270">
    <property type="entry name" value="PRK01202.1"/>
    <property type="match status" value="1"/>
</dbReference>
<dbReference type="InterPro" id="IPR000089">
    <property type="entry name" value="Biotin_lipoyl"/>
</dbReference>
<gene>
    <name evidence="3 6" type="primary">gcvH</name>
    <name evidence="6" type="ORF">OV079_07705</name>
</gene>
<accession>A0A9X3IUS2</accession>
<dbReference type="PANTHER" id="PTHR11715:SF3">
    <property type="entry name" value="GLYCINE CLEAVAGE SYSTEM H PROTEIN-RELATED"/>
    <property type="match status" value="1"/>
</dbReference>
<evidence type="ECO:0000256" key="3">
    <source>
        <dbReference type="HAMAP-Rule" id="MF_00272"/>
    </source>
</evidence>
<organism evidence="6 7">
    <name type="scientific">Nannocystis pusilla</name>
    <dbReference type="NCBI Taxonomy" id="889268"/>
    <lineage>
        <taxon>Bacteria</taxon>
        <taxon>Pseudomonadati</taxon>
        <taxon>Myxococcota</taxon>
        <taxon>Polyangia</taxon>
        <taxon>Nannocystales</taxon>
        <taxon>Nannocystaceae</taxon>
        <taxon>Nannocystis</taxon>
    </lineage>
</organism>
<dbReference type="InterPro" id="IPR011053">
    <property type="entry name" value="Single_hybrid_motif"/>
</dbReference>
<evidence type="ECO:0000256" key="1">
    <source>
        <dbReference type="ARBA" id="ARBA00009249"/>
    </source>
</evidence>